<protein>
    <submittedName>
        <fullName evidence="3">Histone deacetylase family protein</fullName>
    </submittedName>
</protein>
<feature type="domain" description="Histone deacetylase" evidence="2">
    <location>
        <begin position="2"/>
        <end position="286"/>
    </location>
</feature>
<evidence type="ECO:0000256" key="1">
    <source>
        <dbReference type="ARBA" id="ARBA00005947"/>
    </source>
</evidence>
<dbReference type="Pfam" id="PF00850">
    <property type="entry name" value="Hist_deacetyl"/>
    <property type="match status" value="1"/>
</dbReference>
<dbReference type="InterPro" id="IPR023696">
    <property type="entry name" value="Ureohydrolase_dom_sf"/>
</dbReference>
<dbReference type="Gene3D" id="3.40.800.20">
    <property type="entry name" value="Histone deacetylase domain"/>
    <property type="match status" value="1"/>
</dbReference>
<name>A0ABX7MBT4_9RHOO</name>
<proteinExistence type="inferred from homology"/>
<organism evidence="3 4">
    <name type="scientific">Niveibacterium microcysteis</name>
    <dbReference type="NCBI Taxonomy" id="2811415"/>
    <lineage>
        <taxon>Bacteria</taxon>
        <taxon>Pseudomonadati</taxon>
        <taxon>Pseudomonadota</taxon>
        <taxon>Betaproteobacteria</taxon>
        <taxon>Rhodocyclales</taxon>
        <taxon>Rhodocyclaceae</taxon>
        <taxon>Niveibacterium</taxon>
    </lineage>
</organism>
<dbReference type="PANTHER" id="PTHR10625">
    <property type="entry name" value="HISTONE DEACETYLASE HDAC1-RELATED"/>
    <property type="match status" value="1"/>
</dbReference>
<accession>A0ABX7MBT4</accession>
<dbReference type="InterPro" id="IPR037138">
    <property type="entry name" value="His_deacetylse_dom_sf"/>
</dbReference>
<dbReference type="InterPro" id="IPR023801">
    <property type="entry name" value="His_deacetylse_dom"/>
</dbReference>
<dbReference type="CDD" id="cd11599">
    <property type="entry name" value="HDAC_classII_2"/>
    <property type="match status" value="1"/>
</dbReference>
<dbReference type="EMBL" id="CP071060">
    <property type="protein sequence ID" value="QSI79166.1"/>
    <property type="molecule type" value="Genomic_DNA"/>
</dbReference>
<evidence type="ECO:0000313" key="4">
    <source>
        <dbReference type="Proteomes" id="UP000663570"/>
    </source>
</evidence>
<evidence type="ECO:0000259" key="2">
    <source>
        <dbReference type="Pfam" id="PF00850"/>
    </source>
</evidence>
<comment type="similarity">
    <text evidence="1">Belongs to the histone deacetylase family.</text>
</comment>
<gene>
    <name evidence="3" type="ORF">JY500_08275</name>
</gene>
<dbReference type="SUPFAM" id="SSF52768">
    <property type="entry name" value="Arginase/deacetylase"/>
    <property type="match status" value="1"/>
</dbReference>
<dbReference type="InterPro" id="IPR000286">
    <property type="entry name" value="HDACs"/>
</dbReference>
<evidence type="ECO:0000313" key="3">
    <source>
        <dbReference type="EMBL" id="QSI79166.1"/>
    </source>
</evidence>
<sequence length="289" mass="31501">MHPECPDRLSAIQDRLIASGIDSFLNFHDAPQASIEQLSRVHPKRHVEDLIGSAPERGIKHIDPDTAMCPHTIRAALRAAGAGVLATDLVMRGEVDNAFCAVRPPGHHAERDRAMGFCFFNNIAVAASHALESHGLKRVAVVDFDVHHGNGTENIFAGDERVLMVSFFQHPFYPYTGADKPAANMVNVPVPAGTRGDVFRDIVTDVWLPALRNFAPEMLYISAGFDAHYEDDMASLGLVEADYAWVTQQLRLFAEQHCGGRIVSMLEGGYALSALARSAVAHIKALADL</sequence>
<reference evidence="3 4" key="1">
    <citation type="submission" date="2021-02" db="EMBL/GenBank/DDBJ databases">
        <title>Niveibacterium changnyeongensis HC41.</title>
        <authorList>
            <person name="Kang M."/>
        </authorList>
    </citation>
    <scope>NUCLEOTIDE SEQUENCE [LARGE SCALE GENOMIC DNA]</scope>
    <source>
        <strain evidence="3 4">HC41</strain>
    </source>
</reference>
<dbReference type="PRINTS" id="PR01270">
    <property type="entry name" value="HDASUPER"/>
</dbReference>
<dbReference type="Proteomes" id="UP000663570">
    <property type="component" value="Chromosome"/>
</dbReference>
<keyword evidence="4" id="KW-1185">Reference proteome</keyword>
<dbReference type="PANTHER" id="PTHR10625:SF10">
    <property type="entry name" value="HISTONE DEACETYLASE HDAC1"/>
    <property type="match status" value="1"/>
</dbReference>